<dbReference type="EMBL" id="CAJVPY010014810">
    <property type="protein sequence ID" value="CAG8748498.1"/>
    <property type="molecule type" value="Genomic_DNA"/>
</dbReference>
<accession>A0A9N9NLB4</accession>
<dbReference type="PANTHER" id="PTHR16254:SF14">
    <property type="entry name" value="TRANSMEMBRANE AND COILED-COIL DOMAIN-CONTAINING PROTEIN 3"/>
    <property type="match status" value="1"/>
</dbReference>
<keyword evidence="13" id="KW-1185">Reference proteome</keyword>
<dbReference type="OrthoDB" id="1654420at2759"/>
<evidence type="ECO:0000256" key="8">
    <source>
        <dbReference type="ARBA" id="ARBA00023136"/>
    </source>
</evidence>
<evidence type="ECO:0000313" key="13">
    <source>
        <dbReference type="Proteomes" id="UP000789405"/>
    </source>
</evidence>
<feature type="transmembrane region" description="Helical" evidence="9">
    <location>
        <begin position="351"/>
        <end position="375"/>
    </location>
</feature>
<feature type="transmembrane region" description="Helical" evidence="9">
    <location>
        <begin position="324"/>
        <end position="342"/>
    </location>
</feature>
<dbReference type="GO" id="GO:0015386">
    <property type="term" value="F:potassium:proton antiporter activity"/>
    <property type="evidence" value="ECO:0007669"/>
    <property type="project" value="InterPro"/>
</dbReference>
<evidence type="ECO:0000256" key="4">
    <source>
        <dbReference type="ARBA" id="ARBA00022692"/>
    </source>
</evidence>
<dbReference type="Proteomes" id="UP000789405">
    <property type="component" value="Unassembled WGS sequence"/>
</dbReference>
<dbReference type="InterPro" id="IPR045158">
    <property type="entry name" value="KEA4/5/6-like"/>
</dbReference>
<evidence type="ECO:0000256" key="9">
    <source>
        <dbReference type="SAM" id="Phobius"/>
    </source>
</evidence>
<feature type="transmembrane region" description="Helical" evidence="9">
    <location>
        <begin position="407"/>
        <end position="426"/>
    </location>
</feature>
<dbReference type="InterPro" id="IPR006153">
    <property type="entry name" value="Cation/H_exchanger_TM"/>
</dbReference>
<dbReference type="InterPro" id="IPR038770">
    <property type="entry name" value="Na+/solute_symporter_sf"/>
</dbReference>
<feature type="transmembrane region" description="Helical" evidence="9">
    <location>
        <begin position="615"/>
        <end position="637"/>
    </location>
</feature>
<comment type="subcellular location">
    <subcellularLocation>
        <location evidence="1">Membrane</location>
        <topology evidence="1">Multi-pass membrane protein</topology>
    </subcellularLocation>
</comment>
<feature type="transmembrane region" description="Helical" evidence="9">
    <location>
        <begin position="271"/>
        <end position="289"/>
    </location>
</feature>
<keyword evidence="3" id="KW-0050">Antiport</keyword>
<feature type="transmembrane region" description="Helical" evidence="9">
    <location>
        <begin position="554"/>
        <end position="577"/>
    </location>
</feature>
<evidence type="ECO:0000256" key="6">
    <source>
        <dbReference type="ARBA" id="ARBA00022989"/>
    </source>
</evidence>
<sequence>MYSKVTTCASIVFLCWLIFSVLVVNAHEDSEQTQSTPNCFLPDCMNKYQSYLHLKRIKWDTIKRNKTINALEKKVKIDLINNELLQAEAFKNLTFGLINIFDKLIDDNYSTEVLNSSYRAETLRLLLKFYYNALKTNGTDFLQQVWNQYVNKNDHAHNVTMDDNGLHHENMASDLVNNFLQEIGNEADRLEENMHNHKFTDGSKMQGSLDMVVKLEDEDEDGKKYSLELSQSEESRRHHSNKVMMLVDRDNNEYVLMRPNDLSMFYEDGRLVHDLIFIIVVAFFIGWIFNSLGLPAFLGYIVAGCVLGPAGLNMTQELIQTETLSQFGVIFIVFMLGLEFSLDKLKSIWQFALGSVAMIFTLILSISGFIGLIIGAKTNEAIFVGACVSLSSTAIVKRLNCTELESLHGLLIVQDILFGVLLATLPTFSKTDLEVMMIAGHLLLSMVLFCIFSLIVANLPISWILKTIKGTNKHELFLLGSISLCLIMSHVSFMLGLGVEIGCFIAGILIGNHKSIVESSITLVEPVKDIFSCLFYSSIGLHVYPSFFINEGTLLFFLTICAIGFKFVACSVTLIVFRHTFERAATMAIGLSQISEYVFILASRAKSLEIISREVYYVILAITSLTLIVTPILWNIIFRGKKDNPIGGYRLLANDADFISLPINNVEKME</sequence>
<keyword evidence="7" id="KW-0406">Ion transport</keyword>
<feature type="transmembrane region" description="Helical" evidence="9">
    <location>
        <begin position="438"/>
        <end position="465"/>
    </location>
</feature>
<keyword evidence="8 9" id="KW-0472">Membrane</keyword>
<evidence type="ECO:0000313" key="12">
    <source>
        <dbReference type="EMBL" id="CAG8748498.1"/>
    </source>
</evidence>
<evidence type="ECO:0000256" key="7">
    <source>
        <dbReference type="ARBA" id="ARBA00023065"/>
    </source>
</evidence>
<protein>
    <submittedName>
        <fullName evidence="12">10383_t:CDS:1</fullName>
    </submittedName>
</protein>
<evidence type="ECO:0000256" key="3">
    <source>
        <dbReference type="ARBA" id="ARBA00022449"/>
    </source>
</evidence>
<feature type="transmembrane region" description="Helical" evidence="9">
    <location>
        <begin position="477"/>
        <end position="510"/>
    </location>
</feature>
<dbReference type="AlphaFoldDB" id="A0A9N9NLB4"/>
<evidence type="ECO:0000256" key="5">
    <source>
        <dbReference type="ARBA" id="ARBA00022729"/>
    </source>
</evidence>
<feature type="domain" description="Cation/H+ exchanger transmembrane" evidence="11">
    <location>
        <begin position="279"/>
        <end position="633"/>
    </location>
</feature>
<feature type="chain" id="PRO_5040328082" evidence="10">
    <location>
        <begin position="27"/>
        <end position="670"/>
    </location>
</feature>
<keyword evidence="6 9" id="KW-1133">Transmembrane helix</keyword>
<comment type="caution">
    <text evidence="12">The sequence shown here is derived from an EMBL/GenBank/DDBJ whole genome shotgun (WGS) entry which is preliminary data.</text>
</comment>
<dbReference type="Pfam" id="PF00999">
    <property type="entry name" value="Na_H_Exchanger"/>
    <property type="match status" value="1"/>
</dbReference>
<proteinExistence type="predicted"/>
<evidence type="ECO:0000256" key="10">
    <source>
        <dbReference type="SAM" id="SignalP"/>
    </source>
</evidence>
<organism evidence="12 13">
    <name type="scientific">Dentiscutata erythropus</name>
    <dbReference type="NCBI Taxonomy" id="1348616"/>
    <lineage>
        <taxon>Eukaryota</taxon>
        <taxon>Fungi</taxon>
        <taxon>Fungi incertae sedis</taxon>
        <taxon>Mucoromycota</taxon>
        <taxon>Glomeromycotina</taxon>
        <taxon>Glomeromycetes</taxon>
        <taxon>Diversisporales</taxon>
        <taxon>Gigasporaceae</taxon>
        <taxon>Dentiscutata</taxon>
    </lineage>
</organism>
<evidence type="ECO:0000256" key="2">
    <source>
        <dbReference type="ARBA" id="ARBA00022448"/>
    </source>
</evidence>
<dbReference type="GO" id="GO:0016020">
    <property type="term" value="C:membrane"/>
    <property type="evidence" value="ECO:0007669"/>
    <property type="project" value="UniProtKB-SubCell"/>
</dbReference>
<dbReference type="PANTHER" id="PTHR16254">
    <property type="entry name" value="POTASSIUM/PROTON ANTIPORTER-RELATED"/>
    <property type="match status" value="1"/>
</dbReference>
<reference evidence="12" key="1">
    <citation type="submission" date="2021-06" db="EMBL/GenBank/DDBJ databases">
        <authorList>
            <person name="Kallberg Y."/>
            <person name="Tangrot J."/>
            <person name="Rosling A."/>
        </authorList>
    </citation>
    <scope>NUCLEOTIDE SEQUENCE</scope>
    <source>
        <strain evidence="12">MA453B</strain>
    </source>
</reference>
<evidence type="ECO:0000256" key="1">
    <source>
        <dbReference type="ARBA" id="ARBA00004141"/>
    </source>
</evidence>
<feature type="signal peptide" evidence="10">
    <location>
        <begin position="1"/>
        <end position="26"/>
    </location>
</feature>
<name>A0A9N9NLB4_9GLOM</name>
<evidence type="ECO:0000259" key="11">
    <source>
        <dbReference type="Pfam" id="PF00999"/>
    </source>
</evidence>
<keyword evidence="4 9" id="KW-0812">Transmembrane</keyword>
<keyword evidence="2" id="KW-0813">Transport</keyword>
<dbReference type="Gene3D" id="1.20.1530.20">
    <property type="match status" value="1"/>
</dbReference>
<keyword evidence="5 10" id="KW-0732">Signal</keyword>
<feature type="transmembrane region" description="Helical" evidence="9">
    <location>
        <begin position="296"/>
        <end position="312"/>
    </location>
</feature>
<gene>
    <name evidence="12" type="ORF">DERYTH_LOCUS16664</name>
</gene>